<dbReference type="PROSITE" id="PS51419">
    <property type="entry name" value="RAB"/>
    <property type="match status" value="1"/>
</dbReference>
<dbReference type="STRING" id="590646.G3B837"/>
<dbReference type="FunFam" id="3.40.50.300:FF:000808">
    <property type="entry name" value="Small GTP-binding protein, putative"/>
    <property type="match status" value="1"/>
</dbReference>
<name>G3B837_CANTC</name>
<accession>G3B837</accession>
<dbReference type="InterPro" id="IPR005225">
    <property type="entry name" value="Small_GTP-bd"/>
</dbReference>
<dbReference type="GeneID" id="18248028"/>
<organism evidence="4">
    <name type="scientific">Candida tenuis (strain ATCC 10573 / BCRC 21748 / CBS 615 / JCM 9827 / NBRC 10315 / NRRL Y-1498 / VKM Y-70)</name>
    <name type="common">Yeast</name>
    <name type="synonym">Yamadazyma tenuis</name>
    <dbReference type="NCBI Taxonomy" id="590646"/>
    <lineage>
        <taxon>Eukaryota</taxon>
        <taxon>Fungi</taxon>
        <taxon>Dikarya</taxon>
        <taxon>Ascomycota</taxon>
        <taxon>Saccharomycotina</taxon>
        <taxon>Pichiomycetes</taxon>
        <taxon>Debaryomycetaceae</taxon>
        <taxon>Yamadazyma</taxon>
    </lineage>
</organism>
<keyword evidence="4" id="KW-1185">Reference proteome</keyword>
<dbReference type="AlphaFoldDB" id="G3B837"/>
<reference evidence="3 4" key="1">
    <citation type="journal article" date="2011" name="Proc. Natl. Acad. Sci. U.S.A.">
        <title>Comparative genomics of xylose-fermenting fungi for enhanced biofuel production.</title>
        <authorList>
            <person name="Wohlbach D.J."/>
            <person name="Kuo A."/>
            <person name="Sato T.K."/>
            <person name="Potts K.M."/>
            <person name="Salamov A.A."/>
            <person name="LaButti K.M."/>
            <person name="Sun H."/>
            <person name="Clum A."/>
            <person name="Pangilinan J.L."/>
            <person name="Lindquist E.A."/>
            <person name="Lucas S."/>
            <person name="Lapidus A."/>
            <person name="Jin M."/>
            <person name="Gunawan C."/>
            <person name="Balan V."/>
            <person name="Dale B.E."/>
            <person name="Jeffries T.W."/>
            <person name="Zinkel R."/>
            <person name="Barry K.W."/>
            <person name="Grigoriev I.V."/>
            <person name="Gasch A.P."/>
        </authorList>
    </citation>
    <scope>NUCLEOTIDE SEQUENCE [LARGE SCALE GENOMIC DNA]</scope>
    <source>
        <strain evidence="3">ATCC 10573</strain>
        <strain evidence="4">ATCC 10573 / BCRC 21748 / CBS 615 / JCM 9827 / NBRC 10315 / NRRL Y-1498 / VKM Y-70</strain>
    </source>
</reference>
<dbReference type="SMART" id="SM00173">
    <property type="entry name" value="RAS"/>
    <property type="match status" value="1"/>
</dbReference>
<gene>
    <name evidence="3" type="ORF">CANTEDRAFT_115806</name>
</gene>
<dbReference type="GO" id="GO:0003924">
    <property type="term" value="F:GTPase activity"/>
    <property type="evidence" value="ECO:0007669"/>
    <property type="project" value="InterPro"/>
</dbReference>
<dbReference type="InterPro" id="IPR027417">
    <property type="entry name" value="P-loop_NTPase"/>
</dbReference>
<dbReference type="Pfam" id="PF00071">
    <property type="entry name" value="Ras"/>
    <property type="match status" value="1"/>
</dbReference>
<dbReference type="SUPFAM" id="SSF52540">
    <property type="entry name" value="P-loop containing nucleoside triphosphate hydrolases"/>
    <property type="match status" value="1"/>
</dbReference>
<dbReference type="EMBL" id="GL996527">
    <property type="protein sequence ID" value="EGV62872.1"/>
    <property type="molecule type" value="Genomic_DNA"/>
</dbReference>
<dbReference type="Gene3D" id="3.40.50.300">
    <property type="entry name" value="P-loop containing nucleotide triphosphate hydrolases"/>
    <property type="match status" value="1"/>
</dbReference>
<protein>
    <submittedName>
        <fullName evidence="2">Ras-domain-containing protein</fullName>
    </submittedName>
</protein>
<evidence type="ECO:0000313" key="4">
    <source>
        <dbReference type="Proteomes" id="UP000000707"/>
    </source>
</evidence>
<dbReference type="KEGG" id="cten:18248028"/>
<dbReference type="EMBL" id="GL996527">
    <property type="protein sequence ID" value="EGV62871.1"/>
    <property type="molecule type" value="Genomic_DNA"/>
</dbReference>
<dbReference type="OrthoDB" id="273917at2759"/>
<dbReference type="InterPro" id="IPR001806">
    <property type="entry name" value="Small_GTPase"/>
</dbReference>
<dbReference type="PANTHER" id="PTHR47978">
    <property type="match status" value="1"/>
</dbReference>
<dbReference type="SMART" id="SM00175">
    <property type="entry name" value="RAB"/>
    <property type="match status" value="1"/>
</dbReference>
<sequence length="218" mass="24479">MADEEFPCPSYKVVVLGDSSVGKTSLVHRFTTDEFDTNLANTIGAAFITKLHASKTSSRNLKFEIWDTAGQERYKSLTPMYYRNSRVALVCYDLSNVDDSFVKSKYWIDQLKLNNESVSEGQINIVLVGTKSDLANKPHTTVISEFTEANPHVKHFITSAKTGEGIEAIFNSIIDNIPEDFFNAHYESLRQQAENNQKSQSISFLNNQFTGPNKSNCC</sequence>
<dbReference type="Proteomes" id="UP000000707">
    <property type="component" value="Unassembled WGS sequence"/>
</dbReference>
<proteinExistence type="predicted"/>
<evidence type="ECO:0000256" key="1">
    <source>
        <dbReference type="ARBA" id="ARBA00022741"/>
    </source>
</evidence>
<dbReference type="PRINTS" id="PR00449">
    <property type="entry name" value="RASTRNSFRMNG"/>
</dbReference>
<dbReference type="SMART" id="SM00174">
    <property type="entry name" value="RHO"/>
    <property type="match status" value="1"/>
</dbReference>
<dbReference type="eggNOG" id="KOG0092">
    <property type="taxonomic scope" value="Eukaryota"/>
</dbReference>
<dbReference type="GO" id="GO:0005525">
    <property type="term" value="F:GTP binding"/>
    <property type="evidence" value="ECO:0007669"/>
    <property type="project" value="InterPro"/>
</dbReference>
<dbReference type="NCBIfam" id="TIGR00231">
    <property type="entry name" value="small_GTP"/>
    <property type="match status" value="1"/>
</dbReference>
<dbReference type="HOGENOM" id="CLU_041217_10_2_1"/>
<dbReference type="PROSITE" id="PS51420">
    <property type="entry name" value="RHO"/>
    <property type="match status" value="1"/>
</dbReference>
<evidence type="ECO:0000313" key="2">
    <source>
        <dbReference type="EMBL" id="EGV62871.1"/>
    </source>
</evidence>
<evidence type="ECO:0000313" key="3">
    <source>
        <dbReference type="EMBL" id="EGV62872.1"/>
    </source>
</evidence>
<dbReference type="PROSITE" id="PS51421">
    <property type="entry name" value="RAS"/>
    <property type="match status" value="1"/>
</dbReference>
<keyword evidence="1" id="KW-0547">Nucleotide-binding</keyword>